<dbReference type="EMBL" id="JZSH01000137">
    <property type="protein sequence ID" value="KJF77488.1"/>
    <property type="molecule type" value="Genomic_DNA"/>
</dbReference>
<protein>
    <submittedName>
        <fullName evidence="1">Pentapeptide repeat protein McbG</fullName>
    </submittedName>
</protein>
<sequence>MADIADKQEYSGTRFEKADFSDRTIRDAVFEDCTFIRCDFSSAVAQQCRFTDCVFDQCNMSLLAVPETRFSGTEFTGTKMIGIDWTKAYWPKFDFYSQLVFKACILDSNNFFDLRLHESHFESCRIHNADFRQTELNKSVIQDCDLTDTLFMHTNLEGADFTGSHSFYIDIRENKTAKATFSAYEALNLLRVLDIRLAD</sequence>
<comment type="caution">
    <text evidence="1">The sequence shown here is derived from an EMBL/GenBank/DDBJ whole genome shotgun (WGS) entry which is preliminary data.</text>
</comment>
<evidence type="ECO:0000313" key="2">
    <source>
        <dbReference type="Proteomes" id="UP000032582"/>
    </source>
</evidence>
<reference evidence="1 2" key="1">
    <citation type="submission" date="2015-02" db="EMBL/GenBank/DDBJ databases">
        <title>Whole genome shotgun sequencing of cultured foodborne pathogen.</title>
        <authorList>
            <person name="Timme R."/>
            <person name="Allard M.W."/>
            <person name="Strain E."/>
            <person name="Evans P.S."/>
            <person name="Brown E."/>
        </authorList>
    </citation>
    <scope>NUCLEOTIDE SEQUENCE [LARGE SCALE GENOMIC DNA]</scope>
    <source>
        <strain evidence="1 2">GCSL-TSO-24</strain>
    </source>
</reference>
<proteinExistence type="predicted"/>
<dbReference type="InterPro" id="IPR001646">
    <property type="entry name" value="5peptide_repeat"/>
</dbReference>
<dbReference type="Proteomes" id="UP000032582">
    <property type="component" value="Unassembled WGS sequence"/>
</dbReference>
<dbReference type="PANTHER" id="PTHR42999:SF1">
    <property type="entry name" value="PENTAPEPTIDE REPEAT-CONTAINING PROTEIN"/>
    <property type="match status" value="1"/>
</dbReference>
<name>A0A0D8L9P7_MORMO</name>
<dbReference type="InterPro" id="IPR052949">
    <property type="entry name" value="PA_immunity-related"/>
</dbReference>
<dbReference type="SUPFAM" id="SSF141571">
    <property type="entry name" value="Pentapeptide repeat-like"/>
    <property type="match status" value="1"/>
</dbReference>
<dbReference type="Gene3D" id="2.160.20.80">
    <property type="entry name" value="E3 ubiquitin-protein ligase SopA"/>
    <property type="match status" value="1"/>
</dbReference>
<dbReference type="PATRIC" id="fig|582.24.peg.3866"/>
<dbReference type="AlphaFoldDB" id="A0A0D8L9P7"/>
<gene>
    <name evidence="1" type="ORF">UA45_12285</name>
</gene>
<dbReference type="Pfam" id="PF13599">
    <property type="entry name" value="Pentapeptide_4"/>
    <property type="match status" value="2"/>
</dbReference>
<dbReference type="PANTHER" id="PTHR42999">
    <property type="entry name" value="ANTIBIOTIC RESISTANCE PROTEIN MCBG"/>
    <property type="match status" value="1"/>
</dbReference>
<accession>A0A0D8L9P7</accession>
<evidence type="ECO:0000313" key="1">
    <source>
        <dbReference type="EMBL" id="KJF77488.1"/>
    </source>
</evidence>
<organism evidence="1 2">
    <name type="scientific">Morganella morganii</name>
    <name type="common">Proteus morganii</name>
    <dbReference type="NCBI Taxonomy" id="582"/>
    <lineage>
        <taxon>Bacteria</taxon>
        <taxon>Pseudomonadati</taxon>
        <taxon>Pseudomonadota</taxon>
        <taxon>Gammaproteobacteria</taxon>
        <taxon>Enterobacterales</taxon>
        <taxon>Morganellaceae</taxon>
        <taxon>Morganella</taxon>
    </lineage>
</organism>